<feature type="transmembrane region" description="Helical" evidence="8">
    <location>
        <begin position="30"/>
        <end position="51"/>
    </location>
</feature>
<keyword evidence="4" id="KW-0133">Cell shape</keyword>
<organism evidence="9">
    <name type="scientific">marine metagenome</name>
    <dbReference type="NCBI Taxonomy" id="408172"/>
    <lineage>
        <taxon>unclassified sequences</taxon>
        <taxon>metagenomes</taxon>
        <taxon>ecological metagenomes</taxon>
    </lineage>
</organism>
<protein>
    <recommendedName>
        <fullName evidence="10">Murein biosynthesis integral membrane protein MurJ</fullName>
    </recommendedName>
</protein>
<feature type="transmembrane region" description="Helical" evidence="8">
    <location>
        <begin position="130"/>
        <end position="155"/>
    </location>
</feature>
<dbReference type="GO" id="GO:0008360">
    <property type="term" value="P:regulation of cell shape"/>
    <property type="evidence" value="ECO:0007669"/>
    <property type="project" value="UniProtKB-KW"/>
</dbReference>
<sequence length="195" mass="21119">MESNQKLGQAASTVGGMTVISRLLGFARDLVIAMQFGATFAADAFFVAFRIPNVQRKVLSEGAISAAFIPVFTETRDQKGEEDAWIMTANLFNILLAVLITSSLALAIFAPYLIIIFAPGFIPVPEKFNLTVLLTQWMAPYFLFIGLAVFCMGILNSYNLFALPAITPAILNICMIIGALIISPKLDQPILGLAI</sequence>
<dbReference type="AlphaFoldDB" id="A0A382Z9K2"/>
<gene>
    <name evidence="9" type="ORF">METZ01_LOCUS445026</name>
</gene>
<evidence type="ECO:0000256" key="6">
    <source>
        <dbReference type="ARBA" id="ARBA00022989"/>
    </source>
</evidence>
<evidence type="ECO:0000256" key="8">
    <source>
        <dbReference type="SAM" id="Phobius"/>
    </source>
</evidence>
<dbReference type="PANTHER" id="PTHR47019:SF1">
    <property type="entry name" value="LIPID II FLIPPASE MURJ"/>
    <property type="match status" value="1"/>
</dbReference>
<evidence type="ECO:0000256" key="5">
    <source>
        <dbReference type="ARBA" id="ARBA00022984"/>
    </source>
</evidence>
<dbReference type="EMBL" id="UINC01182136">
    <property type="protein sequence ID" value="SVD92172.1"/>
    <property type="molecule type" value="Genomic_DNA"/>
</dbReference>
<dbReference type="PRINTS" id="PR01806">
    <property type="entry name" value="VIRFACTRMVIN"/>
</dbReference>
<reference evidence="9" key="1">
    <citation type="submission" date="2018-05" db="EMBL/GenBank/DDBJ databases">
        <authorList>
            <person name="Lanie J.A."/>
            <person name="Ng W.-L."/>
            <person name="Kazmierczak K.M."/>
            <person name="Andrzejewski T.M."/>
            <person name="Davidsen T.M."/>
            <person name="Wayne K.J."/>
            <person name="Tettelin H."/>
            <person name="Glass J.I."/>
            <person name="Rusch D."/>
            <person name="Podicherti R."/>
            <person name="Tsui H.-C.T."/>
            <person name="Winkler M.E."/>
        </authorList>
    </citation>
    <scope>NUCLEOTIDE SEQUENCE</scope>
</reference>
<evidence type="ECO:0000313" key="9">
    <source>
        <dbReference type="EMBL" id="SVD92172.1"/>
    </source>
</evidence>
<evidence type="ECO:0000256" key="7">
    <source>
        <dbReference type="ARBA" id="ARBA00023136"/>
    </source>
</evidence>
<keyword evidence="3 8" id="KW-0812">Transmembrane</keyword>
<dbReference type="InterPro" id="IPR004268">
    <property type="entry name" value="MurJ"/>
</dbReference>
<evidence type="ECO:0000256" key="4">
    <source>
        <dbReference type="ARBA" id="ARBA00022960"/>
    </source>
</evidence>
<comment type="subcellular location">
    <subcellularLocation>
        <location evidence="1">Cell membrane</location>
        <topology evidence="1">Multi-pass membrane protein</topology>
    </subcellularLocation>
</comment>
<dbReference type="InterPro" id="IPR051050">
    <property type="entry name" value="Lipid_II_flippase_MurJ/MviN"/>
</dbReference>
<evidence type="ECO:0000256" key="1">
    <source>
        <dbReference type="ARBA" id="ARBA00004651"/>
    </source>
</evidence>
<dbReference type="GO" id="GO:0034204">
    <property type="term" value="P:lipid translocation"/>
    <property type="evidence" value="ECO:0007669"/>
    <property type="project" value="TreeGrafter"/>
</dbReference>
<feature type="transmembrane region" description="Helical" evidence="8">
    <location>
        <begin position="94"/>
        <end position="118"/>
    </location>
</feature>
<accession>A0A382Z9K2</accession>
<dbReference type="GO" id="GO:0009252">
    <property type="term" value="P:peptidoglycan biosynthetic process"/>
    <property type="evidence" value="ECO:0007669"/>
    <property type="project" value="UniProtKB-KW"/>
</dbReference>
<keyword evidence="6 8" id="KW-1133">Transmembrane helix</keyword>
<keyword evidence="5" id="KW-0573">Peptidoglycan synthesis</keyword>
<keyword evidence="2" id="KW-1003">Cell membrane</keyword>
<dbReference type="PANTHER" id="PTHR47019">
    <property type="entry name" value="LIPID II FLIPPASE MURJ"/>
    <property type="match status" value="1"/>
</dbReference>
<keyword evidence="7 8" id="KW-0472">Membrane</keyword>
<proteinExistence type="predicted"/>
<dbReference type="GO" id="GO:0015648">
    <property type="term" value="F:lipid-linked peptidoglycan transporter activity"/>
    <property type="evidence" value="ECO:0007669"/>
    <property type="project" value="TreeGrafter"/>
</dbReference>
<feature type="non-terminal residue" evidence="9">
    <location>
        <position position="195"/>
    </location>
</feature>
<name>A0A382Z9K2_9ZZZZ</name>
<evidence type="ECO:0000256" key="2">
    <source>
        <dbReference type="ARBA" id="ARBA00022475"/>
    </source>
</evidence>
<dbReference type="Pfam" id="PF03023">
    <property type="entry name" value="MurJ"/>
    <property type="match status" value="1"/>
</dbReference>
<feature type="transmembrane region" description="Helical" evidence="8">
    <location>
        <begin position="161"/>
        <end position="182"/>
    </location>
</feature>
<evidence type="ECO:0000256" key="3">
    <source>
        <dbReference type="ARBA" id="ARBA00022692"/>
    </source>
</evidence>
<dbReference type="GO" id="GO:0005886">
    <property type="term" value="C:plasma membrane"/>
    <property type="evidence" value="ECO:0007669"/>
    <property type="project" value="UniProtKB-SubCell"/>
</dbReference>
<evidence type="ECO:0008006" key="10">
    <source>
        <dbReference type="Google" id="ProtNLM"/>
    </source>
</evidence>